<keyword evidence="1" id="KW-0472">Membrane</keyword>
<feature type="transmembrane region" description="Helical" evidence="1">
    <location>
        <begin position="53"/>
        <end position="78"/>
    </location>
</feature>
<name>A0A451BMF3_9GAMM</name>
<reference evidence="2" key="1">
    <citation type="submission" date="2019-02" db="EMBL/GenBank/DDBJ databases">
        <authorList>
            <person name="Gruber-Vodicka R. H."/>
            <person name="Seah K. B. B."/>
        </authorList>
    </citation>
    <scope>NUCLEOTIDE SEQUENCE</scope>
    <source>
        <strain evidence="2">BECK_S127</strain>
    </source>
</reference>
<sequence length="150" mass="16588">MRGKLKVAFSCYLLTLPLLMAFGLMYLFRPEFMPYHAVAVGRNWSEVDPGFQILILGLMKVAGGGLLATACAMGILLFKPFRQGARWTYWAIPAIGWTLCLPLLYATVHVARNTPASPPWMAIVLGILLLVAGFLFSMIPEAKTRQGQKD</sequence>
<organism evidence="2">
    <name type="scientific">Candidatus Kentrum sp. SD</name>
    <dbReference type="NCBI Taxonomy" id="2126332"/>
    <lineage>
        <taxon>Bacteria</taxon>
        <taxon>Pseudomonadati</taxon>
        <taxon>Pseudomonadota</taxon>
        <taxon>Gammaproteobacteria</taxon>
        <taxon>Candidatus Kentrum</taxon>
    </lineage>
</organism>
<feature type="transmembrane region" description="Helical" evidence="1">
    <location>
        <begin position="7"/>
        <end position="28"/>
    </location>
</feature>
<evidence type="ECO:0008006" key="3">
    <source>
        <dbReference type="Google" id="ProtNLM"/>
    </source>
</evidence>
<keyword evidence="1" id="KW-1133">Transmembrane helix</keyword>
<feature type="transmembrane region" description="Helical" evidence="1">
    <location>
        <begin position="90"/>
        <end position="108"/>
    </location>
</feature>
<keyword evidence="1" id="KW-0812">Transmembrane</keyword>
<protein>
    <recommendedName>
        <fullName evidence="3">DUF1648 domain-containing protein</fullName>
    </recommendedName>
</protein>
<gene>
    <name evidence="2" type="ORF">BECKSD772D_GA0070982_105112</name>
</gene>
<evidence type="ECO:0000256" key="1">
    <source>
        <dbReference type="SAM" id="Phobius"/>
    </source>
</evidence>
<feature type="transmembrane region" description="Helical" evidence="1">
    <location>
        <begin position="120"/>
        <end position="139"/>
    </location>
</feature>
<proteinExistence type="predicted"/>
<dbReference type="AlphaFoldDB" id="A0A451BMF3"/>
<dbReference type="EMBL" id="CAADHB010000051">
    <property type="protein sequence ID" value="VFK79479.1"/>
    <property type="molecule type" value="Genomic_DNA"/>
</dbReference>
<accession>A0A451BMF3</accession>
<evidence type="ECO:0000313" key="2">
    <source>
        <dbReference type="EMBL" id="VFK79479.1"/>
    </source>
</evidence>